<proteinExistence type="predicted"/>
<protein>
    <submittedName>
        <fullName evidence="2">DUF402 domain-containing protein</fullName>
    </submittedName>
</protein>
<dbReference type="PANTHER" id="PTHR41271:SF1">
    <property type="entry name" value="DUF402 DOMAIN-CONTAINING PROTEIN"/>
    <property type="match status" value="1"/>
</dbReference>
<dbReference type="SUPFAM" id="SSF159234">
    <property type="entry name" value="FomD-like"/>
    <property type="match status" value="1"/>
</dbReference>
<gene>
    <name evidence="2" type="ORF">H9648_04760</name>
</gene>
<evidence type="ECO:0000313" key="3">
    <source>
        <dbReference type="Proteomes" id="UP000603641"/>
    </source>
</evidence>
<evidence type="ECO:0000259" key="1">
    <source>
        <dbReference type="Pfam" id="PF04167"/>
    </source>
</evidence>
<accession>A0ABR8SIU7</accession>
<dbReference type="EMBL" id="JACSQM010000002">
    <property type="protein sequence ID" value="MBD7963360.1"/>
    <property type="molecule type" value="Genomic_DNA"/>
</dbReference>
<dbReference type="PANTHER" id="PTHR41271">
    <property type="entry name" value="DUF402 DOMAIN-CONTAINING PROTEIN"/>
    <property type="match status" value="1"/>
</dbReference>
<dbReference type="InterPro" id="IPR007295">
    <property type="entry name" value="DUF402"/>
</dbReference>
<dbReference type="Pfam" id="PF04167">
    <property type="entry name" value="DUF402"/>
    <property type="match status" value="1"/>
</dbReference>
<organism evidence="2 3">
    <name type="scientific">Fictibacillus norfolkensis</name>
    <dbReference type="NCBI Taxonomy" id="2762233"/>
    <lineage>
        <taxon>Bacteria</taxon>
        <taxon>Bacillati</taxon>
        <taxon>Bacillota</taxon>
        <taxon>Bacilli</taxon>
        <taxon>Bacillales</taxon>
        <taxon>Fictibacillaceae</taxon>
        <taxon>Fictibacillus</taxon>
    </lineage>
</organism>
<reference evidence="2 3" key="1">
    <citation type="submission" date="2020-08" db="EMBL/GenBank/DDBJ databases">
        <title>A Genomic Blueprint of the Chicken Gut Microbiome.</title>
        <authorList>
            <person name="Gilroy R."/>
            <person name="Ravi A."/>
            <person name="Getino M."/>
            <person name="Pursley I."/>
            <person name="Horton D.L."/>
            <person name="Alikhan N.-F."/>
            <person name="Baker D."/>
            <person name="Gharbi K."/>
            <person name="Hall N."/>
            <person name="Watson M."/>
            <person name="Adriaenssens E.M."/>
            <person name="Foster-Nyarko E."/>
            <person name="Jarju S."/>
            <person name="Secka A."/>
            <person name="Antonio M."/>
            <person name="Oren A."/>
            <person name="Chaudhuri R."/>
            <person name="La Ragione R.M."/>
            <person name="Hildebrand F."/>
            <person name="Pallen M.J."/>
        </authorList>
    </citation>
    <scope>NUCLEOTIDE SEQUENCE [LARGE SCALE GENOMIC DNA]</scope>
    <source>
        <strain evidence="2 3">Sa2CUA10</strain>
    </source>
</reference>
<sequence>MERKMANRPNWKRVTDRHFEVTHKENSCFNGKVTAIHLKQVSEPLIVNYKDHEVCIADSGYTWMQHFPKGEKYTITTVIDGNGNVVQFYIDMCIDHGVDENGVPWFDDLYLDIVILPNKELFLLDDNELMEAFKKGDINEDEMKLAHETAQKIISMHKEGKFEQLETCIEHAEEWIKEKKFNHK</sequence>
<comment type="caution">
    <text evidence="2">The sequence shown here is derived from an EMBL/GenBank/DDBJ whole genome shotgun (WGS) entry which is preliminary data.</text>
</comment>
<dbReference type="Gene3D" id="2.40.380.10">
    <property type="entry name" value="FomD-like"/>
    <property type="match status" value="1"/>
</dbReference>
<name>A0ABR8SIU7_9BACL</name>
<evidence type="ECO:0000313" key="2">
    <source>
        <dbReference type="EMBL" id="MBD7963360.1"/>
    </source>
</evidence>
<dbReference type="RefSeq" id="WP_191752773.1">
    <property type="nucleotide sequence ID" value="NZ_JACSQM010000002.1"/>
</dbReference>
<feature type="domain" description="DUF402" evidence="1">
    <location>
        <begin position="64"/>
        <end position="162"/>
    </location>
</feature>
<dbReference type="Proteomes" id="UP000603641">
    <property type="component" value="Unassembled WGS sequence"/>
</dbReference>
<dbReference type="InterPro" id="IPR035930">
    <property type="entry name" value="FomD-like_sf"/>
</dbReference>
<keyword evidence="3" id="KW-1185">Reference proteome</keyword>